<organism evidence="2 3">
    <name type="scientific">Natrinema ejinorense</name>
    <dbReference type="NCBI Taxonomy" id="373386"/>
    <lineage>
        <taxon>Archaea</taxon>
        <taxon>Methanobacteriati</taxon>
        <taxon>Methanobacteriota</taxon>
        <taxon>Stenosarchaea group</taxon>
        <taxon>Halobacteria</taxon>
        <taxon>Halobacteriales</taxon>
        <taxon>Natrialbaceae</taxon>
        <taxon>Natrinema</taxon>
    </lineage>
</organism>
<feature type="transmembrane region" description="Helical" evidence="1">
    <location>
        <begin position="54"/>
        <end position="87"/>
    </location>
</feature>
<reference evidence="2 3" key="1">
    <citation type="submission" date="2017-09" db="EMBL/GenBank/DDBJ databases">
        <title>Genome sequences of Natrinema ejinorence JCM 13890T.</title>
        <authorList>
            <person name="Roh S.W."/>
            <person name="Kim Y.B."/>
            <person name="Kim J.Y."/>
        </authorList>
    </citation>
    <scope>NUCLEOTIDE SEQUENCE [LARGE SCALE GENOMIC DNA]</scope>
    <source>
        <strain evidence="2 3">JCM 13890</strain>
    </source>
</reference>
<proteinExistence type="predicted"/>
<dbReference type="OrthoDB" id="177837at2157"/>
<keyword evidence="1" id="KW-1133">Transmembrane helix</keyword>
<evidence type="ECO:0000256" key="1">
    <source>
        <dbReference type="SAM" id="Phobius"/>
    </source>
</evidence>
<protein>
    <submittedName>
        <fullName evidence="2">Uncharacterized protein</fullName>
    </submittedName>
</protein>
<dbReference type="RefSeq" id="WP_097379699.1">
    <property type="nucleotide sequence ID" value="NZ_NXNI01000001.1"/>
</dbReference>
<keyword evidence="1" id="KW-0472">Membrane</keyword>
<gene>
    <name evidence="2" type="ORF">CP557_09655</name>
</gene>
<keyword evidence="1" id="KW-0812">Transmembrane</keyword>
<evidence type="ECO:0000313" key="3">
    <source>
        <dbReference type="Proteomes" id="UP000219689"/>
    </source>
</evidence>
<evidence type="ECO:0000313" key="2">
    <source>
        <dbReference type="EMBL" id="PCR90753.1"/>
    </source>
</evidence>
<comment type="caution">
    <text evidence="2">The sequence shown here is derived from an EMBL/GenBank/DDBJ whole genome shotgun (WGS) entry which is preliminary data.</text>
</comment>
<dbReference type="AlphaFoldDB" id="A0A2A5QVE2"/>
<keyword evidence="3" id="KW-1185">Reference proteome</keyword>
<dbReference type="EMBL" id="NXNI01000001">
    <property type="protein sequence ID" value="PCR90753.1"/>
    <property type="molecule type" value="Genomic_DNA"/>
</dbReference>
<dbReference type="Proteomes" id="UP000219689">
    <property type="component" value="Unassembled WGS sequence"/>
</dbReference>
<accession>A0A2A5QVE2</accession>
<name>A0A2A5QVE2_9EURY</name>
<sequence>MADESVEYPELVDVLRYETTAGASYRSVPAGEGKRIVAVHEDEVRKQQWVRRIVLGIVAAVVVGYGVLTGNALLGTIGAGIVLVVAWQTGADYAAATPELVDERIRQARATSTYEIDTHTTDPWSDEE</sequence>